<name>A0A444Z1P0_ARAHY</name>
<accession>A0A444Z1P0</accession>
<protein>
    <submittedName>
        <fullName evidence="1">Uncharacterized protein</fullName>
    </submittedName>
</protein>
<comment type="caution">
    <text evidence="1">The sequence shown here is derived from an EMBL/GenBank/DDBJ whole genome shotgun (WGS) entry which is preliminary data.</text>
</comment>
<dbReference type="Proteomes" id="UP000289738">
    <property type="component" value="Chromosome B05"/>
</dbReference>
<dbReference type="EMBL" id="SDMP01000015">
    <property type="protein sequence ID" value="RYR08088.1"/>
    <property type="molecule type" value="Genomic_DNA"/>
</dbReference>
<evidence type="ECO:0000313" key="1">
    <source>
        <dbReference type="EMBL" id="RYR08088.1"/>
    </source>
</evidence>
<proteinExistence type="predicted"/>
<reference evidence="1 2" key="1">
    <citation type="submission" date="2019-01" db="EMBL/GenBank/DDBJ databases">
        <title>Sequencing of cultivated peanut Arachis hypogaea provides insights into genome evolution and oil improvement.</title>
        <authorList>
            <person name="Chen X."/>
        </authorList>
    </citation>
    <scope>NUCLEOTIDE SEQUENCE [LARGE SCALE GENOMIC DNA]</scope>
    <source>
        <strain evidence="2">cv. Fuhuasheng</strain>
        <tissue evidence="1">Leaves</tissue>
    </source>
</reference>
<dbReference type="Gene3D" id="1.25.40.10">
    <property type="entry name" value="Tetratricopeptide repeat domain"/>
    <property type="match status" value="1"/>
</dbReference>
<keyword evidence="2" id="KW-1185">Reference proteome</keyword>
<gene>
    <name evidence="1" type="ORF">Ahy_B05g075640</name>
</gene>
<organism evidence="1 2">
    <name type="scientific">Arachis hypogaea</name>
    <name type="common">Peanut</name>
    <dbReference type="NCBI Taxonomy" id="3818"/>
    <lineage>
        <taxon>Eukaryota</taxon>
        <taxon>Viridiplantae</taxon>
        <taxon>Streptophyta</taxon>
        <taxon>Embryophyta</taxon>
        <taxon>Tracheophyta</taxon>
        <taxon>Spermatophyta</taxon>
        <taxon>Magnoliopsida</taxon>
        <taxon>eudicotyledons</taxon>
        <taxon>Gunneridae</taxon>
        <taxon>Pentapetalae</taxon>
        <taxon>rosids</taxon>
        <taxon>fabids</taxon>
        <taxon>Fabales</taxon>
        <taxon>Fabaceae</taxon>
        <taxon>Papilionoideae</taxon>
        <taxon>50 kb inversion clade</taxon>
        <taxon>dalbergioids sensu lato</taxon>
        <taxon>Dalbergieae</taxon>
        <taxon>Pterocarpus clade</taxon>
        <taxon>Arachis</taxon>
    </lineage>
</organism>
<dbReference type="AlphaFoldDB" id="A0A444Z1P0"/>
<dbReference type="InterPro" id="IPR011990">
    <property type="entry name" value="TPR-like_helical_dom_sf"/>
</dbReference>
<sequence length="115" mass="12265">MISSGGILLRRQSRPSSYCVVRFFSHKLARVSEEGIVETFHNDDDEALDAAENGVVGTASVVLAGLVATLKLACKLKLGDLKGALFDSKFALCGEDNNVKALFRQGQHSSSVIPA</sequence>
<evidence type="ECO:0000313" key="2">
    <source>
        <dbReference type="Proteomes" id="UP000289738"/>
    </source>
</evidence>